<dbReference type="EMBL" id="JH992972">
    <property type="protein sequence ID" value="EKX52708.1"/>
    <property type="molecule type" value="Genomic_DNA"/>
</dbReference>
<dbReference type="PANTHER" id="PTHR24114">
    <property type="entry name" value="LEUCINE RICH REPEAT FAMILY PROTEIN"/>
    <property type="match status" value="1"/>
</dbReference>
<dbReference type="PaxDb" id="55529-EKX52708"/>
<dbReference type="SUPFAM" id="SSF52047">
    <property type="entry name" value="RNI-like"/>
    <property type="match status" value="1"/>
</dbReference>
<dbReference type="eggNOG" id="KOG4308">
    <property type="taxonomic scope" value="Eukaryota"/>
</dbReference>
<dbReference type="InterPro" id="IPR032675">
    <property type="entry name" value="LRR_dom_sf"/>
</dbReference>
<protein>
    <submittedName>
        <fullName evidence="1 2">Uncharacterized protein</fullName>
    </submittedName>
</protein>
<gene>
    <name evidence="1" type="ORF">GUITHDRAFT_133732</name>
</gene>
<dbReference type="PANTHER" id="PTHR24114:SF2">
    <property type="entry name" value="F-BOX DOMAIN-CONTAINING PROTEIN-RELATED"/>
    <property type="match status" value="1"/>
</dbReference>
<dbReference type="GeneID" id="17309302"/>
<evidence type="ECO:0000313" key="3">
    <source>
        <dbReference type="Proteomes" id="UP000011087"/>
    </source>
</evidence>
<dbReference type="InterPro" id="IPR001611">
    <property type="entry name" value="Leu-rich_rpt"/>
</dbReference>
<dbReference type="AlphaFoldDB" id="L1JX80"/>
<dbReference type="HOGENOM" id="CLU_1356942_0_0_1"/>
<keyword evidence="3" id="KW-1185">Reference proteome</keyword>
<proteinExistence type="predicted"/>
<organism evidence="1">
    <name type="scientific">Guillardia theta (strain CCMP2712)</name>
    <name type="common">Cryptophyte</name>
    <dbReference type="NCBI Taxonomy" id="905079"/>
    <lineage>
        <taxon>Eukaryota</taxon>
        <taxon>Cryptophyceae</taxon>
        <taxon>Pyrenomonadales</taxon>
        <taxon>Geminigeraceae</taxon>
        <taxon>Guillardia</taxon>
    </lineage>
</organism>
<dbReference type="OrthoDB" id="201274at2759"/>
<dbReference type="RefSeq" id="XP_005839688.1">
    <property type="nucleotide sequence ID" value="XM_005839631.1"/>
</dbReference>
<reference evidence="1 3" key="1">
    <citation type="journal article" date="2012" name="Nature">
        <title>Algal genomes reveal evolutionary mosaicism and the fate of nucleomorphs.</title>
        <authorList>
            <consortium name="DOE Joint Genome Institute"/>
            <person name="Curtis B.A."/>
            <person name="Tanifuji G."/>
            <person name="Burki F."/>
            <person name="Gruber A."/>
            <person name="Irimia M."/>
            <person name="Maruyama S."/>
            <person name="Arias M.C."/>
            <person name="Ball S.G."/>
            <person name="Gile G.H."/>
            <person name="Hirakawa Y."/>
            <person name="Hopkins J.F."/>
            <person name="Kuo A."/>
            <person name="Rensing S.A."/>
            <person name="Schmutz J."/>
            <person name="Symeonidi A."/>
            <person name="Elias M."/>
            <person name="Eveleigh R.J."/>
            <person name="Herman E.K."/>
            <person name="Klute M.J."/>
            <person name="Nakayama T."/>
            <person name="Obornik M."/>
            <person name="Reyes-Prieto A."/>
            <person name="Armbrust E.V."/>
            <person name="Aves S.J."/>
            <person name="Beiko R.G."/>
            <person name="Coutinho P."/>
            <person name="Dacks J.B."/>
            <person name="Durnford D.G."/>
            <person name="Fast N.M."/>
            <person name="Green B.R."/>
            <person name="Grisdale C.J."/>
            <person name="Hempel F."/>
            <person name="Henrissat B."/>
            <person name="Hoppner M.P."/>
            <person name="Ishida K."/>
            <person name="Kim E."/>
            <person name="Koreny L."/>
            <person name="Kroth P.G."/>
            <person name="Liu Y."/>
            <person name="Malik S.B."/>
            <person name="Maier U.G."/>
            <person name="McRose D."/>
            <person name="Mock T."/>
            <person name="Neilson J.A."/>
            <person name="Onodera N.T."/>
            <person name="Poole A.M."/>
            <person name="Pritham E.J."/>
            <person name="Richards T.A."/>
            <person name="Rocap G."/>
            <person name="Roy S.W."/>
            <person name="Sarai C."/>
            <person name="Schaack S."/>
            <person name="Shirato S."/>
            <person name="Slamovits C.H."/>
            <person name="Spencer D.F."/>
            <person name="Suzuki S."/>
            <person name="Worden A.Z."/>
            <person name="Zauner S."/>
            <person name="Barry K."/>
            <person name="Bell C."/>
            <person name="Bharti A.K."/>
            <person name="Crow J.A."/>
            <person name="Grimwood J."/>
            <person name="Kramer R."/>
            <person name="Lindquist E."/>
            <person name="Lucas S."/>
            <person name="Salamov A."/>
            <person name="McFadden G.I."/>
            <person name="Lane C.E."/>
            <person name="Keeling P.J."/>
            <person name="Gray M.W."/>
            <person name="Grigoriev I.V."/>
            <person name="Archibald J.M."/>
        </authorList>
    </citation>
    <scope>NUCLEOTIDE SEQUENCE</scope>
    <source>
        <strain evidence="1 3">CCMP2712</strain>
    </source>
</reference>
<name>L1JX80_GUITC</name>
<dbReference type="SMART" id="SM00368">
    <property type="entry name" value="LRR_RI"/>
    <property type="match status" value="3"/>
</dbReference>
<accession>L1JX80</accession>
<dbReference type="EnsemblProtists" id="EKX52708">
    <property type="protein sequence ID" value="EKX52708"/>
    <property type="gene ID" value="GUITHDRAFT_133732"/>
</dbReference>
<sequence>MVRVLNVKVPAIVSSKPSAGRNQSELKGAVKRLSRNDKMFTDLTLAWALIADDGCRQLSTSLIFNTVLTRLDLHYNDITQIGATSLAQMLKRNFTLVTLDLSYNSVGDAGAEAILRGLKENTSLTSLQLTNNGVSHSVRQAIDECLEERSSRNTTTDMKQKEVKAVKIVAKNDRFQEAFLAAPVARRKAPLAKNKYSFDLCA</sequence>
<evidence type="ECO:0000313" key="1">
    <source>
        <dbReference type="EMBL" id="EKX52708.1"/>
    </source>
</evidence>
<dbReference type="STRING" id="905079.L1JX80"/>
<dbReference type="KEGG" id="gtt:GUITHDRAFT_133732"/>
<reference evidence="2" key="3">
    <citation type="submission" date="2015-06" db="UniProtKB">
        <authorList>
            <consortium name="EnsemblProtists"/>
        </authorList>
    </citation>
    <scope>IDENTIFICATION</scope>
</reference>
<reference evidence="3" key="2">
    <citation type="submission" date="2012-11" db="EMBL/GenBank/DDBJ databases">
        <authorList>
            <person name="Kuo A."/>
            <person name="Curtis B.A."/>
            <person name="Tanifuji G."/>
            <person name="Burki F."/>
            <person name="Gruber A."/>
            <person name="Irimia M."/>
            <person name="Maruyama S."/>
            <person name="Arias M.C."/>
            <person name="Ball S.G."/>
            <person name="Gile G.H."/>
            <person name="Hirakawa Y."/>
            <person name="Hopkins J.F."/>
            <person name="Rensing S.A."/>
            <person name="Schmutz J."/>
            <person name="Symeonidi A."/>
            <person name="Elias M."/>
            <person name="Eveleigh R.J."/>
            <person name="Herman E.K."/>
            <person name="Klute M.J."/>
            <person name="Nakayama T."/>
            <person name="Obornik M."/>
            <person name="Reyes-Prieto A."/>
            <person name="Armbrust E.V."/>
            <person name="Aves S.J."/>
            <person name="Beiko R.G."/>
            <person name="Coutinho P."/>
            <person name="Dacks J.B."/>
            <person name="Durnford D.G."/>
            <person name="Fast N.M."/>
            <person name="Green B.R."/>
            <person name="Grisdale C."/>
            <person name="Hempe F."/>
            <person name="Henrissat B."/>
            <person name="Hoppner M.P."/>
            <person name="Ishida K.-I."/>
            <person name="Kim E."/>
            <person name="Koreny L."/>
            <person name="Kroth P.G."/>
            <person name="Liu Y."/>
            <person name="Malik S.-B."/>
            <person name="Maier U.G."/>
            <person name="McRose D."/>
            <person name="Mock T."/>
            <person name="Neilson J.A."/>
            <person name="Onodera N.T."/>
            <person name="Poole A.M."/>
            <person name="Pritham E.J."/>
            <person name="Richards T.A."/>
            <person name="Rocap G."/>
            <person name="Roy S.W."/>
            <person name="Sarai C."/>
            <person name="Schaack S."/>
            <person name="Shirato S."/>
            <person name="Slamovits C.H."/>
            <person name="Spencer D.F."/>
            <person name="Suzuki S."/>
            <person name="Worden A.Z."/>
            <person name="Zauner S."/>
            <person name="Barry K."/>
            <person name="Bell C."/>
            <person name="Bharti A.K."/>
            <person name="Crow J.A."/>
            <person name="Grimwood J."/>
            <person name="Kramer R."/>
            <person name="Lindquist E."/>
            <person name="Lucas S."/>
            <person name="Salamov A."/>
            <person name="McFadden G.I."/>
            <person name="Lane C.E."/>
            <person name="Keeling P.J."/>
            <person name="Gray M.W."/>
            <person name="Grigoriev I.V."/>
            <person name="Archibald J.M."/>
        </authorList>
    </citation>
    <scope>NUCLEOTIDE SEQUENCE</scope>
    <source>
        <strain evidence="3">CCMP2712</strain>
    </source>
</reference>
<dbReference type="Proteomes" id="UP000011087">
    <property type="component" value="Unassembled WGS sequence"/>
</dbReference>
<dbReference type="Gene3D" id="3.80.10.10">
    <property type="entry name" value="Ribonuclease Inhibitor"/>
    <property type="match status" value="1"/>
</dbReference>
<dbReference type="Pfam" id="PF13516">
    <property type="entry name" value="LRR_6"/>
    <property type="match status" value="3"/>
</dbReference>
<dbReference type="InterPro" id="IPR052394">
    <property type="entry name" value="LRR-containing"/>
</dbReference>
<evidence type="ECO:0000313" key="2">
    <source>
        <dbReference type="EnsemblProtists" id="EKX52708"/>
    </source>
</evidence>